<evidence type="ECO:0000313" key="3">
    <source>
        <dbReference type="Proteomes" id="UP001381693"/>
    </source>
</evidence>
<gene>
    <name evidence="2" type="ORF">SK128_020152</name>
</gene>
<dbReference type="EMBL" id="JAXCGZ010013296">
    <property type="protein sequence ID" value="KAK7072939.1"/>
    <property type="molecule type" value="Genomic_DNA"/>
</dbReference>
<name>A0AAN9A3K3_HALRR</name>
<evidence type="ECO:0000313" key="2">
    <source>
        <dbReference type="EMBL" id="KAK7072939.1"/>
    </source>
</evidence>
<protein>
    <submittedName>
        <fullName evidence="2">Uncharacterized protein</fullName>
    </submittedName>
</protein>
<sequence>INDDAQTRRILQLLELVEVSSSEYEESVEGDVPASDNESEDSLEDDVPISDSDCYESDPEDLPDEPQKAKKYIEEWMAKNKTTWYKKNAHKLAGRTSSSTVIKFTAGPKELALNLNSPSWSLNHPRNNSFISRAQ</sequence>
<feature type="non-terminal residue" evidence="2">
    <location>
        <position position="1"/>
    </location>
</feature>
<dbReference type="AlphaFoldDB" id="A0AAN9A3K3"/>
<comment type="caution">
    <text evidence="2">The sequence shown here is derived from an EMBL/GenBank/DDBJ whole genome shotgun (WGS) entry which is preliminary data.</text>
</comment>
<reference evidence="2 3" key="1">
    <citation type="submission" date="2023-11" db="EMBL/GenBank/DDBJ databases">
        <title>Halocaridina rubra genome assembly.</title>
        <authorList>
            <person name="Smith C."/>
        </authorList>
    </citation>
    <scope>NUCLEOTIDE SEQUENCE [LARGE SCALE GENOMIC DNA]</scope>
    <source>
        <strain evidence="2">EP-1</strain>
        <tissue evidence="2">Whole</tissue>
    </source>
</reference>
<keyword evidence="3" id="KW-1185">Reference proteome</keyword>
<accession>A0AAN9A3K3</accession>
<feature type="region of interest" description="Disordered" evidence="1">
    <location>
        <begin position="20"/>
        <end position="66"/>
    </location>
</feature>
<dbReference type="Proteomes" id="UP001381693">
    <property type="component" value="Unassembled WGS sequence"/>
</dbReference>
<proteinExistence type="predicted"/>
<organism evidence="2 3">
    <name type="scientific">Halocaridina rubra</name>
    <name type="common">Hawaiian red shrimp</name>
    <dbReference type="NCBI Taxonomy" id="373956"/>
    <lineage>
        <taxon>Eukaryota</taxon>
        <taxon>Metazoa</taxon>
        <taxon>Ecdysozoa</taxon>
        <taxon>Arthropoda</taxon>
        <taxon>Crustacea</taxon>
        <taxon>Multicrustacea</taxon>
        <taxon>Malacostraca</taxon>
        <taxon>Eumalacostraca</taxon>
        <taxon>Eucarida</taxon>
        <taxon>Decapoda</taxon>
        <taxon>Pleocyemata</taxon>
        <taxon>Caridea</taxon>
        <taxon>Atyoidea</taxon>
        <taxon>Atyidae</taxon>
        <taxon>Halocaridina</taxon>
    </lineage>
</organism>
<evidence type="ECO:0000256" key="1">
    <source>
        <dbReference type="SAM" id="MobiDB-lite"/>
    </source>
</evidence>
<feature type="compositionally biased region" description="Acidic residues" evidence="1">
    <location>
        <begin position="37"/>
        <end position="64"/>
    </location>
</feature>